<keyword evidence="2" id="KW-1185">Reference proteome</keyword>
<dbReference type="Gene3D" id="3.30.1330.30">
    <property type="match status" value="1"/>
</dbReference>
<dbReference type="SUPFAM" id="SSF55315">
    <property type="entry name" value="L30e-like"/>
    <property type="match status" value="1"/>
</dbReference>
<dbReference type="Proteomes" id="UP001055712">
    <property type="component" value="Unassembled WGS sequence"/>
</dbReference>
<comment type="caution">
    <text evidence="1">The sequence shown here is derived from an EMBL/GenBank/DDBJ whole genome shotgun (WGS) entry which is preliminary data.</text>
</comment>
<dbReference type="InterPro" id="IPR029064">
    <property type="entry name" value="Ribosomal_eL30-like_sf"/>
</dbReference>
<evidence type="ECO:0000313" key="2">
    <source>
        <dbReference type="Proteomes" id="UP001055712"/>
    </source>
</evidence>
<name>A0A9D4TG11_CHLVU</name>
<sequence>MHSSPQDDFLLTNTLNTCMLAAMQQPGTLSDRFSDMPDAAGVPLPHPGSLQLTGSGEMAGFEALSSLADLEGRWSGASGSPPTPTPHLALPFGGLPSSSLGDCSLELNSPPFSTRSSSVVWDGSSTSAPASNGNLAAVAAAASAQMLPFEMQALIQQQQAASESAALSASAVAEQHAQQEGWAPLSNSVAPCSCDPAPLPYMPSATLTYGLHTAQQEPCHPNSSFHTQPDGWLAAAAAAAALASSSTVDGDCQAASAPHSGDLMRLQALLHHHQLQKQQQELLRQHHLLYQAAQLGQHMCAGPQPFVFPQASFMCHPSQAAEMCPPECLVGLAGCYQPYCRQVISERLNATVTHVLTAAKLLQAGDAPATTRIIGRRYFCSLKEVAKVVSSARLIIVAPDVCVSPTANMNPVRAVQRILREAEARGVPTAFALSRRGIGQVFGRDKMMSIVAIMQLEGLEDSYRDIAEEAARGRQLFAQHRGCQVARY</sequence>
<gene>
    <name evidence="1" type="ORF">D9Q98_008101</name>
</gene>
<protein>
    <recommendedName>
        <fullName evidence="3">Ribosomal protein L7Ae/L30e/S12e/Gadd45 domain-containing protein</fullName>
    </recommendedName>
</protein>
<organism evidence="1 2">
    <name type="scientific">Chlorella vulgaris</name>
    <name type="common">Green alga</name>
    <dbReference type="NCBI Taxonomy" id="3077"/>
    <lineage>
        <taxon>Eukaryota</taxon>
        <taxon>Viridiplantae</taxon>
        <taxon>Chlorophyta</taxon>
        <taxon>core chlorophytes</taxon>
        <taxon>Trebouxiophyceae</taxon>
        <taxon>Chlorellales</taxon>
        <taxon>Chlorellaceae</taxon>
        <taxon>Chlorella clade</taxon>
        <taxon>Chlorella</taxon>
    </lineage>
</organism>
<dbReference type="AlphaFoldDB" id="A0A9D4TG11"/>
<dbReference type="EMBL" id="SIDB01000012">
    <property type="protein sequence ID" value="KAI3424712.1"/>
    <property type="molecule type" value="Genomic_DNA"/>
</dbReference>
<proteinExistence type="predicted"/>
<evidence type="ECO:0008006" key="3">
    <source>
        <dbReference type="Google" id="ProtNLM"/>
    </source>
</evidence>
<accession>A0A9D4TG11</accession>
<reference evidence="1" key="1">
    <citation type="journal article" date="2019" name="Plant J.">
        <title>Chlorella vulgaris genome assembly and annotation reveals the molecular basis for metabolic acclimation to high light conditions.</title>
        <authorList>
            <person name="Cecchin M."/>
            <person name="Marcolungo L."/>
            <person name="Rossato M."/>
            <person name="Girolomoni L."/>
            <person name="Cosentino E."/>
            <person name="Cuine S."/>
            <person name="Li-Beisson Y."/>
            <person name="Delledonne M."/>
            <person name="Ballottari M."/>
        </authorList>
    </citation>
    <scope>NUCLEOTIDE SEQUENCE</scope>
    <source>
        <strain evidence="1">211/11P</strain>
    </source>
</reference>
<reference evidence="1" key="2">
    <citation type="submission" date="2020-11" db="EMBL/GenBank/DDBJ databases">
        <authorList>
            <person name="Cecchin M."/>
            <person name="Marcolungo L."/>
            <person name="Rossato M."/>
            <person name="Girolomoni L."/>
            <person name="Cosentino E."/>
            <person name="Cuine S."/>
            <person name="Li-Beisson Y."/>
            <person name="Delledonne M."/>
            <person name="Ballottari M."/>
        </authorList>
    </citation>
    <scope>NUCLEOTIDE SEQUENCE</scope>
    <source>
        <strain evidence="1">211/11P</strain>
        <tissue evidence="1">Whole cell</tissue>
    </source>
</reference>
<dbReference type="OrthoDB" id="2020517at2759"/>
<evidence type="ECO:0000313" key="1">
    <source>
        <dbReference type="EMBL" id="KAI3424712.1"/>
    </source>
</evidence>